<keyword evidence="1" id="KW-0472">Membrane</keyword>
<comment type="caution">
    <text evidence="2">The sequence shown here is derived from an EMBL/GenBank/DDBJ whole genome shotgun (WGS) entry which is preliminary data.</text>
</comment>
<keyword evidence="3" id="KW-1185">Reference proteome</keyword>
<evidence type="ECO:0008006" key="4">
    <source>
        <dbReference type="Google" id="ProtNLM"/>
    </source>
</evidence>
<dbReference type="Proteomes" id="UP001596053">
    <property type="component" value="Unassembled WGS sequence"/>
</dbReference>
<accession>A0ABW0IVZ5</accession>
<sequence>MREPEEQDWNAEARQRSVRFLLWLVIAGLSGVLVGLLVKRWLIM</sequence>
<proteinExistence type="predicted"/>
<evidence type="ECO:0000313" key="3">
    <source>
        <dbReference type="Proteomes" id="UP001596053"/>
    </source>
</evidence>
<reference evidence="3" key="1">
    <citation type="journal article" date="2019" name="Int. J. Syst. Evol. Microbiol.">
        <title>The Global Catalogue of Microorganisms (GCM) 10K type strain sequencing project: providing services to taxonomists for standard genome sequencing and annotation.</title>
        <authorList>
            <consortium name="The Broad Institute Genomics Platform"/>
            <consortium name="The Broad Institute Genome Sequencing Center for Infectious Disease"/>
            <person name="Wu L."/>
            <person name="Ma J."/>
        </authorList>
    </citation>
    <scope>NUCLEOTIDE SEQUENCE [LARGE SCALE GENOMIC DNA]</scope>
    <source>
        <strain evidence="3">NCAIM B.01391</strain>
    </source>
</reference>
<dbReference type="EMBL" id="JBHSLW010000028">
    <property type="protein sequence ID" value="MFC5421430.1"/>
    <property type="molecule type" value="Genomic_DNA"/>
</dbReference>
<organism evidence="2 3">
    <name type="scientific">Bosea eneae</name>
    <dbReference type="NCBI Taxonomy" id="151454"/>
    <lineage>
        <taxon>Bacteria</taxon>
        <taxon>Pseudomonadati</taxon>
        <taxon>Pseudomonadota</taxon>
        <taxon>Alphaproteobacteria</taxon>
        <taxon>Hyphomicrobiales</taxon>
        <taxon>Boseaceae</taxon>
        <taxon>Bosea</taxon>
    </lineage>
</organism>
<protein>
    <recommendedName>
        <fullName evidence="4">DUF2474 domain-containing protein</fullName>
    </recommendedName>
</protein>
<evidence type="ECO:0000256" key="1">
    <source>
        <dbReference type="SAM" id="Phobius"/>
    </source>
</evidence>
<keyword evidence="1" id="KW-0812">Transmembrane</keyword>
<name>A0ABW0IVZ5_9HYPH</name>
<gene>
    <name evidence="2" type="ORF">ACFPOB_17875</name>
</gene>
<feature type="transmembrane region" description="Helical" evidence="1">
    <location>
        <begin position="20"/>
        <end position="38"/>
    </location>
</feature>
<evidence type="ECO:0000313" key="2">
    <source>
        <dbReference type="EMBL" id="MFC5421430.1"/>
    </source>
</evidence>
<keyword evidence="1" id="KW-1133">Transmembrane helix</keyword>
<dbReference type="RefSeq" id="WP_377799755.1">
    <property type="nucleotide sequence ID" value="NZ_JBHSLW010000028.1"/>
</dbReference>